<dbReference type="AlphaFoldDB" id="A0A5B8N037"/>
<feature type="domain" description="Nuclease associated modular" evidence="3">
    <location>
        <begin position="152"/>
        <end position="168"/>
    </location>
</feature>
<feature type="compositionally biased region" description="Basic and acidic residues" evidence="2">
    <location>
        <begin position="286"/>
        <end position="308"/>
    </location>
</feature>
<sequence length="407" mass="46252">MSKLQGRHWMDRASSKVAGCTTCSFRRLRTFRNARYRGEEALCVAWRRVRVVGGCGAVFRDAEEGEVTHYEATGLRVTMAEVLGRGREGGEASGDPQGRVPSPDPRPVVGEEEAEAARVYEYRNGFGKTEEAESVRRGKISTANSGRVPWNVGMPHKVATRRKIRQSLRETYTENPALAEVIRSRQQGKKHSEATRKKIRAARMVHVSRQKMAREKRDMVKSVWSGLLEIQERRESLYNLRKLERVEKKLRQKEASAQRRRAASLAKKSRGLASGGGGERQSGQPKSEEHRRKISEAMKKKWREKEYRTSVSASAKKRHESRKEDRGVTPDFGAKKKKKVSERNLMLKKQERLRQRAAELLAQAHQAAKHLKEIEAEESNGNGEIREALRSLQDADALVNRLHKSAN</sequence>
<protein>
    <recommendedName>
        <fullName evidence="3">Nuclease associated modular domain-containing protein</fullName>
    </recommendedName>
</protein>
<evidence type="ECO:0000259" key="3">
    <source>
        <dbReference type="SMART" id="SM00496"/>
    </source>
</evidence>
<dbReference type="PANTHER" id="PTHR34199:SF2">
    <property type="entry name" value="NUMOD3 MOTIF FAMILY PROTEIN, EXPRESSED"/>
    <property type="match status" value="1"/>
</dbReference>
<dbReference type="GO" id="GO:0003677">
    <property type="term" value="F:DNA binding"/>
    <property type="evidence" value="ECO:0007669"/>
    <property type="project" value="InterPro"/>
</dbReference>
<feature type="domain" description="Nuclease associated modular" evidence="3">
    <location>
        <begin position="187"/>
        <end position="203"/>
    </location>
</feature>
<proteinExistence type="predicted"/>
<keyword evidence="5" id="KW-1185">Reference proteome</keyword>
<dbReference type="Pfam" id="PF07460">
    <property type="entry name" value="NUMOD3"/>
    <property type="match status" value="2"/>
</dbReference>
<dbReference type="SMART" id="SM00496">
    <property type="entry name" value="IENR2"/>
    <property type="match status" value="3"/>
</dbReference>
<dbReference type="InterPro" id="IPR003611">
    <property type="entry name" value="NUMOD3"/>
</dbReference>
<dbReference type="OrthoDB" id="552668at2759"/>
<evidence type="ECO:0000256" key="2">
    <source>
        <dbReference type="SAM" id="MobiDB-lite"/>
    </source>
</evidence>
<reference evidence="4 5" key="1">
    <citation type="submission" date="2018-07" db="EMBL/GenBank/DDBJ databases">
        <title>The complete nuclear genome of the prasinophyte Chloropicon primus (CCMP1205).</title>
        <authorList>
            <person name="Pombert J.-F."/>
            <person name="Otis C."/>
            <person name="Turmel M."/>
            <person name="Lemieux C."/>
        </authorList>
    </citation>
    <scope>NUCLEOTIDE SEQUENCE [LARGE SCALE GENOMIC DNA]</scope>
    <source>
        <strain evidence="4 5">CCMP1205</strain>
    </source>
</reference>
<feature type="region of interest" description="Disordered" evidence="2">
    <location>
        <begin position="131"/>
        <end position="152"/>
    </location>
</feature>
<accession>A0A5B8N037</accession>
<gene>
    <name evidence="4" type="ORF">A3770_19p84390</name>
</gene>
<dbReference type="Proteomes" id="UP000316726">
    <property type="component" value="Chromosome 19"/>
</dbReference>
<keyword evidence="1" id="KW-0175">Coiled coil</keyword>
<evidence type="ECO:0000256" key="1">
    <source>
        <dbReference type="SAM" id="Coils"/>
    </source>
</evidence>
<dbReference type="STRING" id="1764295.A0A5B8N037"/>
<feature type="domain" description="Nuclease associated modular" evidence="3">
    <location>
        <begin position="282"/>
        <end position="298"/>
    </location>
</feature>
<organism evidence="4 5">
    <name type="scientific">Chloropicon primus</name>
    <dbReference type="NCBI Taxonomy" id="1764295"/>
    <lineage>
        <taxon>Eukaryota</taxon>
        <taxon>Viridiplantae</taxon>
        <taxon>Chlorophyta</taxon>
        <taxon>Chloropicophyceae</taxon>
        <taxon>Chloropicales</taxon>
        <taxon>Chloropicaceae</taxon>
        <taxon>Chloropicon</taxon>
    </lineage>
</organism>
<name>A0A5B8N037_9CHLO</name>
<evidence type="ECO:0000313" key="4">
    <source>
        <dbReference type="EMBL" id="QDZ25921.1"/>
    </source>
</evidence>
<feature type="compositionally biased region" description="Basic residues" evidence="2">
    <location>
        <begin position="258"/>
        <end position="270"/>
    </location>
</feature>
<dbReference type="PANTHER" id="PTHR34199">
    <property type="entry name" value="NUMOD3 MOTIF FAMILY PROTEIN, EXPRESSED"/>
    <property type="match status" value="1"/>
</dbReference>
<feature type="region of interest" description="Disordered" evidence="2">
    <location>
        <begin position="86"/>
        <end position="112"/>
    </location>
</feature>
<feature type="coiled-coil region" evidence="1">
    <location>
        <begin position="347"/>
        <end position="377"/>
    </location>
</feature>
<feature type="region of interest" description="Disordered" evidence="2">
    <location>
        <begin position="251"/>
        <end position="342"/>
    </location>
</feature>
<dbReference type="EMBL" id="CP031052">
    <property type="protein sequence ID" value="QDZ25921.1"/>
    <property type="molecule type" value="Genomic_DNA"/>
</dbReference>
<evidence type="ECO:0000313" key="5">
    <source>
        <dbReference type="Proteomes" id="UP000316726"/>
    </source>
</evidence>